<dbReference type="Proteomes" id="UP000460412">
    <property type="component" value="Unassembled WGS sequence"/>
</dbReference>
<dbReference type="InterPro" id="IPR043703">
    <property type="entry name" value="Lipid_II_synth_MurT"/>
</dbReference>
<dbReference type="GO" id="GO:0008270">
    <property type="term" value="F:zinc ion binding"/>
    <property type="evidence" value="ECO:0007669"/>
    <property type="project" value="UniProtKB-UniRule"/>
</dbReference>
<dbReference type="GO" id="GO:0008360">
    <property type="term" value="P:regulation of cell shape"/>
    <property type="evidence" value="ECO:0007669"/>
    <property type="project" value="UniProtKB-KW"/>
</dbReference>
<sequence length="443" mass="49707">MRLRRMFAVWAAKITEKICVHIFHRQGVTWAGKIALLICPSVLRELAGQVRKAVFVVCGTNGKTTVNNLLCAALQTEGERVICNRTGSNMLNGVVAAFVLGAEGDGTLKADYACIEIDEASTREVFPHFTPNYMILTNLFRDQLDRYGEIDTIIDILKHGMQAAPQMKVIFNGDDPLSAFLVMDSGSDYVTYGISEPVNIKSSACETREGRFCRLCGTQLGYEFYHYGQLGDYCCPQCGFRRPPIKFDGQNVEIGDGIRFTVGVRCFHSDQKGFYNVYNILASYAGLRTAGVKAEHFQEALADFNPKNGRMEEFWIRNSRVLLNLAKNPTGFNQNIDVMMQDEAPKELVVVINDNDQDGADISWLWDVDFERLKGMEAGSVTVSGIRCKDLMLRLKYAGIPSELEPDVEKAVSRYIEKGSRNLYVLVNYTALFHTQNILKRIC</sequence>
<dbReference type="InterPro" id="IPR036565">
    <property type="entry name" value="Mur-like_cat_sf"/>
</dbReference>
<feature type="active site" evidence="2">
    <location>
        <position position="361"/>
    </location>
</feature>
<keyword evidence="2" id="KW-0067">ATP-binding</keyword>
<keyword evidence="2" id="KW-0436">Ligase</keyword>
<dbReference type="SUPFAM" id="SSF53623">
    <property type="entry name" value="MurD-like peptide ligases, catalytic domain"/>
    <property type="match status" value="1"/>
</dbReference>
<dbReference type="GO" id="GO:0071555">
    <property type="term" value="P:cell wall organization"/>
    <property type="evidence" value="ECO:0007669"/>
    <property type="project" value="UniProtKB-KW"/>
</dbReference>
<feature type="domain" description="Lipid II isoglutaminyl synthase (glutamine-hydrolyzing) subunit MurT C-terminal" evidence="4">
    <location>
        <begin position="325"/>
        <end position="432"/>
    </location>
</feature>
<feature type="binding site" evidence="2">
    <location>
        <position position="216"/>
    </location>
    <ligand>
        <name>Zn(2+)</name>
        <dbReference type="ChEBI" id="CHEBI:29105"/>
    </ligand>
</feature>
<dbReference type="PANTHER" id="PTHR23135">
    <property type="entry name" value="MUR LIGASE FAMILY MEMBER"/>
    <property type="match status" value="1"/>
</dbReference>
<dbReference type="Pfam" id="PF08245">
    <property type="entry name" value="Mur_ligase_M"/>
    <property type="match status" value="1"/>
</dbReference>
<comment type="catalytic activity">
    <reaction evidence="2">
        <text>beta-D-GlcNAc-(1-&gt;4)-Mur2Ac(oyl-L-Ala-gamma-D-Glu-L-Lys-D-Ala-D-Ala)-di-trans,octa-cis-undecaprenyl diphosphate + ATP = beta-D-GlcNAc-(1-&gt;4)-Mur2Ac(oyl-L-Ala-gamma-D-O-P-Glu-L-Lys-D-Ala-D-Ala)-di-trans,octa-cis-undecaprenyl diphosphate + ADP</text>
        <dbReference type="Rhea" id="RHEA:59488"/>
        <dbReference type="ChEBI" id="CHEBI:30616"/>
        <dbReference type="ChEBI" id="CHEBI:60033"/>
        <dbReference type="ChEBI" id="CHEBI:143132"/>
        <dbReference type="ChEBI" id="CHEBI:456216"/>
    </reaction>
</comment>
<feature type="binding site" evidence="2">
    <location>
        <position position="235"/>
    </location>
    <ligand>
        <name>Zn(2+)</name>
        <dbReference type="ChEBI" id="CHEBI:29105"/>
    </ligand>
</feature>
<comment type="catalytic activity">
    <reaction evidence="2">
        <text>beta-D-GlcNAc-(1-&gt;4)-Mur2Ac(oyl-L-Ala-gamma-D-Glu-L-Lys-D-Ala-D-Ala)-di-trans,octa-cis-undecaprenyl diphosphate + L-glutamine + ATP + H2O = beta-D-GlcNAc-(1-&gt;4)-Mur2Ac(oyl-L-Ala-D-isoglutaminyl-L-Lys-D-Ala-D-Ala)-di-trans,octa-cis-undecaprenyl diphosphate + L-glutamate + ADP + phosphate + H(+)</text>
        <dbReference type="Rhea" id="RHEA:57928"/>
        <dbReference type="ChEBI" id="CHEBI:15377"/>
        <dbReference type="ChEBI" id="CHEBI:15378"/>
        <dbReference type="ChEBI" id="CHEBI:29985"/>
        <dbReference type="ChEBI" id="CHEBI:30616"/>
        <dbReference type="ChEBI" id="CHEBI:43474"/>
        <dbReference type="ChEBI" id="CHEBI:58359"/>
        <dbReference type="ChEBI" id="CHEBI:60033"/>
        <dbReference type="ChEBI" id="CHEBI:62233"/>
        <dbReference type="ChEBI" id="CHEBI:456216"/>
        <dbReference type="EC" id="6.3.5.13"/>
    </reaction>
</comment>
<evidence type="ECO:0000259" key="4">
    <source>
        <dbReference type="Pfam" id="PF08353"/>
    </source>
</evidence>
<keyword evidence="2" id="KW-0479">Metal-binding</keyword>
<comment type="pathway">
    <text evidence="1 2">Cell wall biogenesis; peptidoglycan biosynthesis.</text>
</comment>
<feature type="binding site" evidence="2">
    <location>
        <position position="238"/>
    </location>
    <ligand>
        <name>Zn(2+)</name>
        <dbReference type="ChEBI" id="CHEBI:29105"/>
    </ligand>
</feature>
<gene>
    <name evidence="2" type="primary">murT</name>
    <name evidence="5" type="ORF">GN277_20295</name>
</gene>
<reference evidence="5 6" key="1">
    <citation type="submission" date="2019-12" db="EMBL/GenBank/DDBJ databases">
        <title>Sporaefaciens musculi gen. nov., sp. nov., a novel bacterium isolated from the caecum of an obese mouse.</title>
        <authorList>
            <person name="Rasmussen T.S."/>
            <person name="Streidl T."/>
            <person name="Hitch T.C.A."/>
            <person name="Wortmann E."/>
            <person name="Deptula P."/>
            <person name="Hansen M."/>
            <person name="Nielsen D.S."/>
            <person name="Clavel T."/>
            <person name="Vogensen F.K."/>
        </authorList>
    </citation>
    <scope>NUCLEOTIDE SEQUENCE [LARGE SCALE GENOMIC DNA]</scope>
    <source>
        <strain evidence="5 6">WCA-9-b2</strain>
    </source>
</reference>
<dbReference type="Gene3D" id="3.40.1190.10">
    <property type="entry name" value="Mur-like, catalytic domain"/>
    <property type="match status" value="1"/>
</dbReference>
<keyword evidence="6" id="KW-1185">Reference proteome</keyword>
<dbReference type="GO" id="GO:0140282">
    <property type="term" value="F:carbon-nitrogen ligase activity on lipid II"/>
    <property type="evidence" value="ECO:0007669"/>
    <property type="project" value="UniProtKB-UniRule"/>
</dbReference>
<name>A0A7X3SKQ1_9FIRM</name>
<evidence type="ECO:0000256" key="2">
    <source>
        <dbReference type="HAMAP-Rule" id="MF_02214"/>
    </source>
</evidence>
<dbReference type="GO" id="GO:0016881">
    <property type="term" value="F:acid-amino acid ligase activity"/>
    <property type="evidence" value="ECO:0007669"/>
    <property type="project" value="InterPro"/>
</dbReference>
<dbReference type="InterPro" id="IPR013564">
    <property type="entry name" value="MurT_C"/>
</dbReference>
<dbReference type="RefSeq" id="WP_159753049.1">
    <property type="nucleotide sequence ID" value="NZ_WUQX01000001.1"/>
</dbReference>
<protein>
    <recommendedName>
        <fullName evidence="2">Lipid II isoglutaminyl synthase (glutamine-hydrolyzing) subunit MurT</fullName>
        <ecNumber evidence="2">6.3.5.13</ecNumber>
    </recommendedName>
</protein>
<dbReference type="Pfam" id="PF08353">
    <property type="entry name" value="MurT_C"/>
    <property type="match status" value="1"/>
</dbReference>
<keyword evidence="2" id="KW-0961">Cell wall biogenesis/degradation</keyword>
<dbReference type="InterPro" id="IPR013221">
    <property type="entry name" value="Mur_ligase_cen"/>
</dbReference>
<dbReference type="UniPathway" id="UPA00219"/>
<evidence type="ECO:0000313" key="5">
    <source>
        <dbReference type="EMBL" id="MXP77605.1"/>
    </source>
</evidence>
<dbReference type="EMBL" id="WUQX01000001">
    <property type="protein sequence ID" value="MXP77605.1"/>
    <property type="molecule type" value="Genomic_DNA"/>
</dbReference>
<dbReference type="EC" id="6.3.5.13" evidence="2"/>
<keyword evidence="2" id="KW-0862">Zinc</keyword>
<comment type="caution">
    <text evidence="5">The sequence shown here is derived from an EMBL/GenBank/DDBJ whole genome shotgun (WGS) entry which is preliminary data.</text>
</comment>
<dbReference type="GO" id="GO:0005524">
    <property type="term" value="F:ATP binding"/>
    <property type="evidence" value="ECO:0007669"/>
    <property type="project" value="UniProtKB-UniRule"/>
</dbReference>
<dbReference type="HAMAP" id="MF_02214">
    <property type="entry name" value="Lipid_II_synth_MurT"/>
    <property type="match status" value="1"/>
</dbReference>
<evidence type="ECO:0000256" key="1">
    <source>
        <dbReference type="ARBA" id="ARBA00004752"/>
    </source>
</evidence>
<dbReference type="PANTHER" id="PTHR23135:SF7">
    <property type="entry name" value="LIPID II ISOGLUTAMINYL SYNTHASE (GLUTAMINE-HYDROLYZING) SUBUNIT MURT"/>
    <property type="match status" value="1"/>
</dbReference>
<organism evidence="5 6">
    <name type="scientific">Sporofaciens musculi</name>
    <dbReference type="NCBI Taxonomy" id="2681861"/>
    <lineage>
        <taxon>Bacteria</taxon>
        <taxon>Bacillati</taxon>
        <taxon>Bacillota</taxon>
        <taxon>Clostridia</taxon>
        <taxon>Lachnospirales</taxon>
        <taxon>Lachnospiraceae</taxon>
        <taxon>Sporofaciens</taxon>
    </lineage>
</organism>
<comment type="catalytic activity">
    <reaction evidence="2">
        <text>beta-D-GlcNAc-(1-&gt;4)-Mur2Ac(oyl-L-Ala-gamma-D-O-P-Glu-L-Lys-D-Ala-D-Ala)-di-trans,octa-cis-undecaprenyl diphosphate + NH4(+) = beta-D-GlcNAc-(1-&gt;4)-Mur2Ac(oyl-L-Ala-D-isoglutaminyl-L-Lys-D-Ala-D-Ala)-di-trans,octa-cis-undecaprenyl diphosphate + phosphate + H(+)</text>
        <dbReference type="Rhea" id="RHEA:57932"/>
        <dbReference type="ChEBI" id="CHEBI:15378"/>
        <dbReference type="ChEBI" id="CHEBI:28938"/>
        <dbReference type="ChEBI" id="CHEBI:43474"/>
        <dbReference type="ChEBI" id="CHEBI:62233"/>
        <dbReference type="ChEBI" id="CHEBI:143132"/>
    </reaction>
</comment>
<feature type="domain" description="Mur ligase central" evidence="3">
    <location>
        <begin position="57"/>
        <end position="203"/>
    </location>
</feature>
<evidence type="ECO:0000313" key="6">
    <source>
        <dbReference type="Proteomes" id="UP000460412"/>
    </source>
</evidence>
<keyword evidence="2" id="KW-0547">Nucleotide-binding</keyword>
<dbReference type="AlphaFoldDB" id="A0A7X3SKQ1"/>
<evidence type="ECO:0000259" key="3">
    <source>
        <dbReference type="Pfam" id="PF08245"/>
    </source>
</evidence>
<keyword evidence="2" id="KW-0573">Peptidoglycan synthesis</keyword>
<proteinExistence type="inferred from homology"/>
<feature type="binding site" evidence="2">
    <location>
        <position position="213"/>
    </location>
    <ligand>
        <name>Zn(2+)</name>
        <dbReference type="ChEBI" id="CHEBI:29105"/>
    </ligand>
</feature>
<comment type="subunit">
    <text evidence="2">Forms a heterodimer with GatD.</text>
</comment>
<comment type="function">
    <text evidence="2">The lipid II isoglutaminyl synthase complex catalyzes the formation of alpha-D-isoglutamine in the cell wall lipid II stem peptide. The MurT subunit catalyzes the ATP-dependent amidation of D-glutamate residue of lipid II, converting it to an isoglutamine residue.</text>
</comment>
<comment type="similarity">
    <text evidence="2">Belongs to the MurCDEF family. MurT subfamily.</text>
</comment>
<keyword evidence="2" id="KW-0133">Cell shape</keyword>
<accession>A0A7X3SKQ1</accession>
<dbReference type="GO" id="GO:0009252">
    <property type="term" value="P:peptidoglycan biosynthetic process"/>
    <property type="evidence" value="ECO:0007669"/>
    <property type="project" value="UniProtKB-UniRule"/>
</dbReference>